<accession>A0A9X2Z3V7</accession>
<comment type="caution">
    <text evidence="2">The sequence shown here is derived from an EMBL/GenBank/DDBJ whole genome shotgun (WGS) entry which is preliminary data.</text>
</comment>
<evidence type="ECO:0000313" key="2">
    <source>
        <dbReference type="EMBL" id="MCS3951979.1"/>
    </source>
</evidence>
<dbReference type="Proteomes" id="UP001155010">
    <property type="component" value="Unassembled WGS sequence"/>
</dbReference>
<evidence type="ECO:0000313" key="3">
    <source>
        <dbReference type="Proteomes" id="UP001155010"/>
    </source>
</evidence>
<dbReference type="EMBL" id="JANUBB010000007">
    <property type="protein sequence ID" value="MCS3951979.1"/>
    <property type="molecule type" value="Genomic_DNA"/>
</dbReference>
<proteinExistence type="predicted"/>
<reference evidence="2" key="1">
    <citation type="submission" date="2022-08" db="EMBL/GenBank/DDBJ databases">
        <title>Genomic Encyclopedia of Type Strains, Phase V (KMG-V): Genome sequencing to study the core and pangenomes of soil and plant-associated prokaryotes.</title>
        <authorList>
            <person name="Whitman W."/>
        </authorList>
    </citation>
    <scope>NUCLEOTIDE SEQUENCE</scope>
    <source>
        <strain evidence="2">SP2017</strain>
    </source>
</reference>
<dbReference type="AlphaFoldDB" id="A0A9X2Z3V7"/>
<sequence>MTRMLKVKEIERTLVHERPSLSPLSTACRYRDIRRGRAGRTVLLSTRPMRVEAAVQGLRRWTAVEIRDAYDTKANQYQSDGYLKGELLSAPAENRPGRPTLPADPLAARPLPRVPLSSDVRIRLHSPLTRSADQGDTLRVWGTLRPQTTRLPAGREVVADRDGTPSARFREQRVTYEFSEDGSVRVYALAEDDPTAVKGPGRRGHLEGACPHSGS</sequence>
<feature type="region of interest" description="Disordered" evidence="1">
    <location>
        <begin position="194"/>
        <end position="215"/>
    </location>
</feature>
<organism evidence="2 3">
    <name type="scientific">Salinibacter ruber</name>
    <dbReference type="NCBI Taxonomy" id="146919"/>
    <lineage>
        <taxon>Bacteria</taxon>
        <taxon>Pseudomonadati</taxon>
        <taxon>Rhodothermota</taxon>
        <taxon>Rhodothermia</taxon>
        <taxon>Rhodothermales</taxon>
        <taxon>Salinibacteraceae</taxon>
        <taxon>Salinibacter</taxon>
    </lineage>
</organism>
<evidence type="ECO:0000256" key="1">
    <source>
        <dbReference type="SAM" id="MobiDB-lite"/>
    </source>
</evidence>
<protein>
    <submittedName>
        <fullName evidence="2">Uncharacterized protein</fullName>
    </submittedName>
</protein>
<gene>
    <name evidence="2" type="ORF">GGP83_001935</name>
</gene>
<name>A0A9X2Z3V7_9BACT</name>